<reference evidence="1" key="1">
    <citation type="journal article" date="2020" name="Stud. Mycol.">
        <title>101 Dothideomycetes genomes: a test case for predicting lifestyles and emergence of pathogens.</title>
        <authorList>
            <person name="Haridas S."/>
            <person name="Albert R."/>
            <person name="Binder M."/>
            <person name="Bloem J."/>
            <person name="Labutti K."/>
            <person name="Salamov A."/>
            <person name="Andreopoulos B."/>
            <person name="Baker S."/>
            <person name="Barry K."/>
            <person name="Bills G."/>
            <person name="Bluhm B."/>
            <person name="Cannon C."/>
            <person name="Castanera R."/>
            <person name="Culley D."/>
            <person name="Daum C."/>
            <person name="Ezra D."/>
            <person name="Gonzalez J."/>
            <person name="Henrissat B."/>
            <person name="Kuo A."/>
            <person name="Liang C."/>
            <person name="Lipzen A."/>
            <person name="Lutzoni F."/>
            <person name="Magnuson J."/>
            <person name="Mondo S."/>
            <person name="Nolan M."/>
            <person name="Ohm R."/>
            <person name="Pangilinan J."/>
            <person name="Park H.-J."/>
            <person name="Ramirez L."/>
            <person name="Alfaro M."/>
            <person name="Sun H."/>
            <person name="Tritt A."/>
            <person name="Yoshinaga Y."/>
            <person name="Zwiers L.-H."/>
            <person name="Turgeon B."/>
            <person name="Goodwin S."/>
            <person name="Spatafora J."/>
            <person name="Crous P."/>
            <person name="Grigoriev I."/>
        </authorList>
    </citation>
    <scope>NUCLEOTIDE SEQUENCE</scope>
    <source>
        <strain evidence="1">ATCC 36951</strain>
    </source>
</reference>
<dbReference type="AlphaFoldDB" id="A0A6A6CNN8"/>
<protein>
    <submittedName>
        <fullName evidence="1">Uncharacterized protein</fullName>
    </submittedName>
</protein>
<organism evidence="1 2">
    <name type="scientific">Zasmidium cellare ATCC 36951</name>
    <dbReference type="NCBI Taxonomy" id="1080233"/>
    <lineage>
        <taxon>Eukaryota</taxon>
        <taxon>Fungi</taxon>
        <taxon>Dikarya</taxon>
        <taxon>Ascomycota</taxon>
        <taxon>Pezizomycotina</taxon>
        <taxon>Dothideomycetes</taxon>
        <taxon>Dothideomycetidae</taxon>
        <taxon>Mycosphaerellales</taxon>
        <taxon>Mycosphaerellaceae</taxon>
        <taxon>Zasmidium</taxon>
    </lineage>
</organism>
<proteinExistence type="predicted"/>
<dbReference type="Proteomes" id="UP000799537">
    <property type="component" value="Unassembled WGS sequence"/>
</dbReference>
<sequence>MDGLVVIEILRGCLIKASHWMSPAPTPASSELVEIILIELAHARPLFLLSSAARVDRDFHDIVNSSKIIKTIIQEHIDSTLTRATPTEDVVIGTPNPLLKRFDVGLVMRDCPTMGEDYPSKTFNLNGNVLAFSYWFRTGPWVEIQLHNDDKKAVPPSCGEMRILDPPQTVELHVRYAAEVGVSEYYREKSQDPIFEEGKSVILVPMLAVAETQAATVQELLDVAKELKKSHPKDWAERRSGPWGSFASVDFSQPQNSAQKTVVSKAQYEELSRFDHPIGYSKIVNS</sequence>
<gene>
    <name evidence="1" type="ORF">M409DRAFT_53956</name>
</gene>
<evidence type="ECO:0000313" key="2">
    <source>
        <dbReference type="Proteomes" id="UP000799537"/>
    </source>
</evidence>
<dbReference type="EMBL" id="ML993593">
    <property type="protein sequence ID" value="KAF2167349.1"/>
    <property type="molecule type" value="Genomic_DNA"/>
</dbReference>
<accession>A0A6A6CNN8</accession>
<name>A0A6A6CNN8_ZASCE</name>
<evidence type="ECO:0000313" key="1">
    <source>
        <dbReference type="EMBL" id="KAF2167349.1"/>
    </source>
</evidence>
<dbReference type="GeneID" id="54565803"/>
<dbReference type="RefSeq" id="XP_033668238.1">
    <property type="nucleotide sequence ID" value="XM_033812531.1"/>
</dbReference>
<keyword evidence="2" id="KW-1185">Reference proteome</keyword>